<dbReference type="Proteomes" id="UP000176493">
    <property type="component" value="Unassembled WGS sequence"/>
</dbReference>
<accession>A0A1G2MKA2</accession>
<evidence type="ECO:0000313" key="3">
    <source>
        <dbReference type="Proteomes" id="UP000176493"/>
    </source>
</evidence>
<gene>
    <name evidence="2" type="ORF">A2W52_02735</name>
</gene>
<dbReference type="AlphaFoldDB" id="A0A1G2MKA2"/>
<keyword evidence="1" id="KW-0812">Transmembrane</keyword>
<protein>
    <submittedName>
        <fullName evidence="2">Uncharacterized protein</fullName>
    </submittedName>
</protein>
<feature type="transmembrane region" description="Helical" evidence="1">
    <location>
        <begin position="94"/>
        <end position="120"/>
    </location>
</feature>
<keyword evidence="1" id="KW-0472">Membrane</keyword>
<proteinExistence type="predicted"/>
<evidence type="ECO:0000313" key="2">
    <source>
        <dbReference type="EMBL" id="OHA23599.1"/>
    </source>
</evidence>
<keyword evidence="1" id="KW-1133">Transmembrane helix</keyword>
<organism evidence="2 3">
    <name type="scientific">Candidatus Taylorbacteria bacterium RIFCSPHIGHO2_02_49_25</name>
    <dbReference type="NCBI Taxonomy" id="1802305"/>
    <lineage>
        <taxon>Bacteria</taxon>
        <taxon>Candidatus Tayloriibacteriota</taxon>
    </lineage>
</organism>
<sequence length="129" mass="14819">MSSFFQLPISYVLWHYALSWEDLFRLYRNGSWFLWNFFSIRVLLETLLSPWHRIQEHADKDTAGVLGSFIMNTLLRLIGFFVRTATILSGLLALLLFSVLFAACIALWPFLPILIVIFLITGVSGALSF</sequence>
<dbReference type="EMBL" id="MHRJ01000002">
    <property type="protein sequence ID" value="OHA23599.1"/>
    <property type="molecule type" value="Genomic_DNA"/>
</dbReference>
<comment type="caution">
    <text evidence="2">The sequence shown here is derived from an EMBL/GenBank/DDBJ whole genome shotgun (WGS) entry which is preliminary data.</text>
</comment>
<name>A0A1G2MKA2_9BACT</name>
<reference evidence="2 3" key="1">
    <citation type="journal article" date="2016" name="Nat. Commun.">
        <title>Thousands of microbial genomes shed light on interconnected biogeochemical processes in an aquifer system.</title>
        <authorList>
            <person name="Anantharaman K."/>
            <person name="Brown C.T."/>
            <person name="Hug L.A."/>
            <person name="Sharon I."/>
            <person name="Castelle C.J."/>
            <person name="Probst A.J."/>
            <person name="Thomas B.C."/>
            <person name="Singh A."/>
            <person name="Wilkins M.J."/>
            <person name="Karaoz U."/>
            <person name="Brodie E.L."/>
            <person name="Williams K.H."/>
            <person name="Hubbard S.S."/>
            <person name="Banfield J.F."/>
        </authorList>
    </citation>
    <scope>NUCLEOTIDE SEQUENCE [LARGE SCALE GENOMIC DNA]</scope>
</reference>
<evidence type="ECO:0000256" key="1">
    <source>
        <dbReference type="SAM" id="Phobius"/>
    </source>
</evidence>